<dbReference type="PANTHER" id="PTHR16950:SF25">
    <property type="entry name" value="ZINC TRANSPORTER SLC39A7"/>
    <property type="match status" value="1"/>
</dbReference>
<reference evidence="9 10" key="1">
    <citation type="submission" date="2023-08" db="EMBL/GenBank/DDBJ databases">
        <title>A Necator americanus chromosomal reference genome.</title>
        <authorList>
            <person name="Ilik V."/>
            <person name="Petrzelkova K.J."/>
            <person name="Pardy F."/>
            <person name="Fuh T."/>
            <person name="Niatou-Singa F.S."/>
            <person name="Gouil Q."/>
            <person name="Baker L."/>
            <person name="Ritchie M.E."/>
            <person name="Jex A.R."/>
            <person name="Gazzola D."/>
            <person name="Li H."/>
            <person name="Toshio Fujiwara R."/>
            <person name="Zhan B."/>
            <person name="Aroian R.V."/>
            <person name="Pafco B."/>
            <person name="Schwarz E.M."/>
        </authorList>
    </citation>
    <scope>NUCLEOTIDE SEQUENCE [LARGE SCALE GENOMIC DNA]</scope>
    <source>
        <strain evidence="9 10">Aroian</strain>
        <tissue evidence="9">Whole animal</tissue>
    </source>
</reference>
<gene>
    <name evidence="9" type="primary">Necator_chrX.g22467</name>
    <name evidence="9" type="ORF">RB195_022304</name>
</gene>
<keyword evidence="3 8" id="KW-0812">Transmembrane</keyword>
<organism evidence="9 10">
    <name type="scientific">Necator americanus</name>
    <name type="common">Human hookworm</name>
    <dbReference type="NCBI Taxonomy" id="51031"/>
    <lineage>
        <taxon>Eukaryota</taxon>
        <taxon>Metazoa</taxon>
        <taxon>Ecdysozoa</taxon>
        <taxon>Nematoda</taxon>
        <taxon>Chromadorea</taxon>
        <taxon>Rhabditida</taxon>
        <taxon>Rhabditina</taxon>
        <taxon>Rhabditomorpha</taxon>
        <taxon>Strongyloidea</taxon>
        <taxon>Ancylostomatidae</taxon>
        <taxon>Bunostominae</taxon>
        <taxon>Necator</taxon>
    </lineage>
</organism>
<feature type="compositionally biased region" description="Basic and acidic residues" evidence="7">
    <location>
        <begin position="119"/>
        <end position="152"/>
    </location>
</feature>
<evidence type="ECO:0000256" key="1">
    <source>
        <dbReference type="ARBA" id="ARBA00004141"/>
    </source>
</evidence>
<proteinExistence type="inferred from homology"/>
<feature type="region of interest" description="Disordered" evidence="7">
    <location>
        <begin position="278"/>
        <end position="306"/>
    </location>
</feature>
<dbReference type="Pfam" id="PF02535">
    <property type="entry name" value="Zip"/>
    <property type="match status" value="1"/>
</dbReference>
<keyword evidence="4 8" id="KW-1133">Transmembrane helix</keyword>
<dbReference type="PROSITE" id="PS51257">
    <property type="entry name" value="PROKAR_LIPOPROTEIN"/>
    <property type="match status" value="1"/>
</dbReference>
<feature type="transmembrane region" description="Helical" evidence="8">
    <location>
        <begin position="203"/>
        <end position="224"/>
    </location>
</feature>
<protein>
    <recommendedName>
        <fullName evidence="11">Metal cation transporter, ZIP family</fullName>
    </recommendedName>
</protein>
<keyword evidence="5 8" id="KW-0472">Membrane</keyword>
<keyword evidence="10" id="KW-1185">Reference proteome</keyword>
<sequence length="425" mass="47101">MRLFSHVSGIPALITCSALFVISCDVTTRRCPRSMHVYSVLPLWDNLTMELTTMFSIILLFSLNTSAYCHESAYEKYGREINERAAREPELEKSDPQLDHVHSSNGCPHSHSHGVSHGHNYEEFAPERSENYRSSHGDNGHNHNHNGQEPKHMHSHIHSAQRSAPNPHLWTYAVGATLLISVAPCFLLYFVPIQDNSSSNKNWLKVLLAFGSGGLLGDAFLHLIPHAMPALSHSHLHSHAHEGAHSHSHGHTHIGGWVLGGIIAFLMVEKVVRIIRGENGHGHSHGPTHQKKAKDSDDEWDDSRKPTQCFEGDLKSLEKEHQPKMIKVAAYLNLVADFAHNFTDGLAIGASFVAGTTIGFVTMLTVLVHEVPHEIGDFAILVQSGYSKRKALGQSAKYNLYTATSAHPCIVIPILTRKFDPGQKY</sequence>
<dbReference type="InterPro" id="IPR003689">
    <property type="entry name" value="ZIP"/>
</dbReference>
<comment type="similarity">
    <text evidence="6">Belongs to the ZIP transporter (TC 2.A.5) family. KE4/Catsup subfamily.</text>
</comment>
<evidence type="ECO:0000256" key="4">
    <source>
        <dbReference type="ARBA" id="ARBA00022989"/>
    </source>
</evidence>
<comment type="caution">
    <text evidence="9">The sequence shown here is derived from an EMBL/GenBank/DDBJ whole genome shotgun (WGS) entry which is preliminary data.</text>
</comment>
<feature type="region of interest" description="Disordered" evidence="7">
    <location>
        <begin position="86"/>
        <end position="161"/>
    </location>
</feature>
<evidence type="ECO:0000256" key="7">
    <source>
        <dbReference type="SAM" id="MobiDB-lite"/>
    </source>
</evidence>
<evidence type="ECO:0000313" key="10">
    <source>
        <dbReference type="Proteomes" id="UP001303046"/>
    </source>
</evidence>
<comment type="subcellular location">
    <subcellularLocation>
        <location evidence="1">Membrane</location>
        <topology evidence="1">Multi-pass membrane protein</topology>
    </subcellularLocation>
</comment>
<feature type="transmembrane region" description="Helical" evidence="8">
    <location>
        <begin position="254"/>
        <end position="272"/>
    </location>
</feature>
<keyword evidence="2" id="KW-0813">Transport</keyword>
<feature type="compositionally biased region" description="Basic and acidic residues" evidence="7">
    <location>
        <begin position="86"/>
        <end position="102"/>
    </location>
</feature>
<evidence type="ECO:0000256" key="8">
    <source>
        <dbReference type="SAM" id="Phobius"/>
    </source>
</evidence>
<name>A0ABR1EF20_NECAM</name>
<evidence type="ECO:0000256" key="6">
    <source>
        <dbReference type="ARBA" id="ARBA00038485"/>
    </source>
</evidence>
<evidence type="ECO:0000313" key="9">
    <source>
        <dbReference type="EMBL" id="KAK6761188.1"/>
    </source>
</evidence>
<feature type="transmembrane region" description="Helical" evidence="8">
    <location>
        <begin position="169"/>
        <end position="191"/>
    </location>
</feature>
<feature type="compositionally biased region" description="Basic residues" evidence="7">
    <location>
        <begin position="282"/>
        <end position="292"/>
    </location>
</feature>
<evidence type="ECO:0000256" key="5">
    <source>
        <dbReference type="ARBA" id="ARBA00023136"/>
    </source>
</evidence>
<dbReference type="EMBL" id="JAVFWL010000006">
    <property type="protein sequence ID" value="KAK6761188.1"/>
    <property type="molecule type" value="Genomic_DNA"/>
</dbReference>
<evidence type="ECO:0008006" key="11">
    <source>
        <dbReference type="Google" id="ProtNLM"/>
    </source>
</evidence>
<dbReference type="PANTHER" id="PTHR16950">
    <property type="entry name" value="ZINC TRANSPORTER SLC39A7 HISTIDINE-RICH MEMBRANE PROTEIN KE4"/>
    <property type="match status" value="1"/>
</dbReference>
<accession>A0ABR1EF20</accession>
<evidence type="ECO:0000256" key="2">
    <source>
        <dbReference type="ARBA" id="ARBA00022448"/>
    </source>
</evidence>
<dbReference type="Proteomes" id="UP001303046">
    <property type="component" value="Unassembled WGS sequence"/>
</dbReference>
<evidence type="ECO:0000256" key="3">
    <source>
        <dbReference type="ARBA" id="ARBA00022692"/>
    </source>
</evidence>